<feature type="region of interest" description="Disordered" evidence="7">
    <location>
        <begin position="304"/>
        <end position="323"/>
    </location>
</feature>
<dbReference type="InterPro" id="IPR050142">
    <property type="entry name" value="MADS-box/MEF2_TF"/>
</dbReference>
<feature type="compositionally biased region" description="Low complexity" evidence="7">
    <location>
        <begin position="704"/>
        <end position="716"/>
    </location>
</feature>
<keyword evidence="3" id="KW-0238">DNA-binding</keyword>
<evidence type="ECO:0000313" key="10">
    <source>
        <dbReference type="Proteomes" id="UP000236333"/>
    </source>
</evidence>
<dbReference type="GO" id="GO:0046983">
    <property type="term" value="F:protein dimerization activity"/>
    <property type="evidence" value="ECO:0007669"/>
    <property type="project" value="InterPro"/>
</dbReference>
<feature type="compositionally biased region" description="Low complexity" evidence="7">
    <location>
        <begin position="635"/>
        <end position="644"/>
    </location>
</feature>
<dbReference type="PANTHER" id="PTHR48019">
    <property type="entry name" value="SERUM RESPONSE FACTOR HOMOLOG"/>
    <property type="match status" value="1"/>
</dbReference>
<feature type="region of interest" description="Disordered" evidence="7">
    <location>
        <begin position="659"/>
        <end position="725"/>
    </location>
</feature>
<dbReference type="SMART" id="SM00432">
    <property type="entry name" value="MADS"/>
    <property type="match status" value="1"/>
</dbReference>
<dbReference type="Gene3D" id="3.40.1810.10">
    <property type="entry name" value="Transcription factor, MADS-box"/>
    <property type="match status" value="1"/>
</dbReference>
<keyword evidence="2" id="KW-0805">Transcription regulation</keyword>
<feature type="compositionally biased region" description="Gly residues" evidence="7">
    <location>
        <begin position="420"/>
        <end position="433"/>
    </location>
</feature>
<accession>A0A2J8AEP8</accession>
<feature type="compositionally biased region" description="Gly residues" evidence="7">
    <location>
        <begin position="685"/>
        <end position="703"/>
    </location>
</feature>
<evidence type="ECO:0000256" key="2">
    <source>
        <dbReference type="ARBA" id="ARBA00023015"/>
    </source>
</evidence>
<evidence type="ECO:0000256" key="1">
    <source>
        <dbReference type="ARBA" id="ARBA00004123"/>
    </source>
</evidence>
<dbReference type="OrthoDB" id="1933443at2759"/>
<feature type="domain" description="MADS-box" evidence="8">
    <location>
        <begin position="20"/>
        <end position="48"/>
    </location>
</feature>
<keyword evidence="5" id="KW-0539">Nucleus</keyword>
<comment type="caution">
    <text evidence="9">The sequence shown here is derived from an EMBL/GenBank/DDBJ whole genome shotgun (WGS) entry which is preliminary data.</text>
</comment>
<feature type="coiled-coil region" evidence="6">
    <location>
        <begin position="242"/>
        <end position="269"/>
    </location>
</feature>
<organism evidence="9 10">
    <name type="scientific">Tetrabaena socialis</name>
    <dbReference type="NCBI Taxonomy" id="47790"/>
    <lineage>
        <taxon>Eukaryota</taxon>
        <taxon>Viridiplantae</taxon>
        <taxon>Chlorophyta</taxon>
        <taxon>core chlorophytes</taxon>
        <taxon>Chlorophyceae</taxon>
        <taxon>CS clade</taxon>
        <taxon>Chlamydomonadales</taxon>
        <taxon>Tetrabaenaceae</taxon>
        <taxon>Tetrabaena</taxon>
    </lineage>
</organism>
<dbReference type="AlphaFoldDB" id="A0A2J8AEP8"/>
<dbReference type="InterPro" id="IPR036879">
    <property type="entry name" value="TF_MADSbox_sf"/>
</dbReference>
<keyword evidence="10" id="KW-1185">Reference proteome</keyword>
<evidence type="ECO:0000256" key="3">
    <source>
        <dbReference type="ARBA" id="ARBA00023125"/>
    </source>
</evidence>
<reference evidence="9 10" key="1">
    <citation type="journal article" date="2017" name="Mol. Biol. Evol.">
        <title>The 4-celled Tetrabaena socialis nuclear genome reveals the essential components for genetic control of cell number at the origin of multicellularity in the volvocine lineage.</title>
        <authorList>
            <person name="Featherston J."/>
            <person name="Arakaki Y."/>
            <person name="Hanschen E.R."/>
            <person name="Ferris P.J."/>
            <person name="Michod R.E."/>
            <person name="Olson B.J.S.C."/>
            <person name="Nozaki H."/>
            <person name="Durand P.M."/>
        </authorList>
    </citation>
    <scope>NUCLEOTIDE SEQUENCE [LARGE SCALE GENOMIC DNA]</scope>
    <source>
        <strain evidence="9 10">NIES-571</strain>
    </source>
</reference>
<dbReference type="InterPro" id="IPR002100">
    <property type="entry name" value="TF_MADSbox"/>
</dbReference>
<dbReference type="EMBL" id="PGGS01000041">
    <property type="protein sequence ID" value="PNH10997.1"/>
    <property type="molecule type" value="Genomic_DNA"/>
</dbReference>
<feature type="region of interest" description="Disordered" evidence="7">
    <location>
        <begin position="566"/>
        <end position="600"/>
    </location>
</feature>
<dbReference type="PRINTS" id="PR00404">
    <property type="entry name" value="MADSDOMAIN"/>
</dbReference>
<evidence type="ECO:0000256" key="4">
    <source>
        <dbReference type="ARBA" id="ARBA00023163"/>
    </source>
</evidence>
<evidence type="ECO:0000256" key="7">
    <source>
        <dbReference type="SAM" id="MobiDB-lite"/>
    </source>
</evidence>
<feature type="compositionally biased region" description="Low complexity" evidence="7">
    <location>
        <begin position="343"/>
        <end position="356"/>
    </location>
</feature>
<feature type="region of interest" description="Disordered" evidence="7">
    <location>
        <begin position="618"/>
        <end position="644"/>
    </location>
</feature>
<keyword evidence="4" id="KW-0804">Transcription</keyword>
<dbReference type="Pfam" id="PF00319">
    <property type="entry name" value="SRF-TF"/>
    <property type="match status" value="1"/>
</dbReference>
<sequence length="780" mass="77273">MFSESLMKKAVRQPAGGAMFARRKQGLLKKAMELSVLCDCDVALIVFGPGSGSGPGGQRLYQYSSIEMDELLERYASAVLEPHERRRNGELLRHYYELSPDEDDDVGNDGMGDGDVMGDGTSTSAAARAAAAATMAAVDRIITGGGGRRDSRDDGLNPLKRMRAPSPGLGGLGGGGGAGLPSGAAADGGLPGGGGLGGGGPFGAAAPLRRVPMMGGGGLGPTVPLEGIKAAGFLDKRNYPVSPRSEKAYEEVTQELERLQELRRGSAQTMPPGLQPLSATSGAPGSFAFAAQQHQQHLAHLLQQHQQQHQQQGGGGKRFKPLSIMVPDNQAHPILHSSAAPHASNGAGMPSSSAAAARAHDLRLAGSGVHLAGQPHAHGPNGLPQHHQQQLLGLPPRPPGAAQLRAQGQGGLQQHPQGAGAAGEAGGRQGLGPSGAEDGSSGAAGGGSGPAPMDTDGGGASFAFDRRSQGGGDDAAGSFAAFASLPRSSLDGSTANLLSMPSPLPHGGAHGLFGSLDGGPLSMRTSNNGMLGLERGASMGMGLLESPGPMALDAALRGLAPMDVLDWPSSSPSRSGANSDAGGEAGGFASDDGDGGTMMDGLVVQGTALSKLPPEALEAAIGPSPDEGGGGGGTPLPVRGGSASTTAFASATSAAAAAAAFGHPHKAPGTPTDARPSPVPRTLGAAGGDGAAGPSGAPAGEGGQPQQQEQARAGAGPAPPHPHGFSYQEAFEAATSGLSTELSFNELHVGGSALAAAAAASVAAQQQQQREAQEEGGGSS</sequence>
<feature type="compositionally biased region" description="Low complexity" evidence="7">
    <location>
        <begin position="382"/>
        <end position="419"/>
    </location>
</feature>
<evidence type="ECO:0000256" key="6">
    <source>
        <dbReference type="SAM" id="Coils"/>
    </source>
</evidence>
<keyword evidence="6" id="KW-0175">Coiled coil</keyword>
<proteinExistence type="predicted"/>
<feature type="region of interest" description="Disordered" evidence="7">
    <location>
        <begin position="370"/>
        <end position="475"/>
    </location>
</feature>
<evidence type="ECO:0000256" key="5">
    <source>
        <dbReference type="ARBA" id="ARBA00023242"/>
    </source>
</evidence>
<evidence type="ECO:0000259" key="8">
    <source>
        <dbReference type="PROSITE" id="PS50066"/>
    </source>
</evidence>
<feature type="region of interest" description="Disordered" evidence="7">
    <location>
        <begin position="143"/>
        <end position="176"/>
    </location>
</feature>
<comment type="subcellular location">
    <subcellularLocation>
        <location evidence="1">Nucleus</location>
    </subcellularLocation>
</comment>
<dbReference type="GO" id="GO:0005634">
    <property type="term" value="C:nucleus"/>
    <property type="evidence" value="ECO:0007669"/>
    <property type="project" value="UniProtKB-SubCell"/>
</dbReference>
<gene>
    <name evidence="9" type="ORF">TSOC_002200</name>
</gene>
<feature type="region of interest" description="Disordered" evidence="7">
    <location>
        <begin position="336"/>
        <end position="356"/>
    </location>
</feature>
<dbReference type="SUPFAM" id="SSF55455">
    <property type="entry name" value="SRF-like"/>
    <property type="match status" value="1"/>
</dbReference>
<dbReference type="Proteomes" id="UP000236333">
    <property type="component" value="Unassembled WGS sequence"/>
</dbReference>
<name>A0A2J8AEP8_9CHLO</name>
<dbReference type="PROSITE" id="PS50066">
    <property type="entry name" value="MADS_BOX_2"/>
    <property type="match status" value="1"/>
</dbReference>
<protein>
    <submittedName>
        <fullName evidence="9">Myocyte-specific enhancer factor 2B</fullName>
    </submittedName>
</protein>
<dbReference type="GO" id="GO:0003677">
    <property type="term" value="F:DNA binding"/>
    <property type="evidence" value="ECO:0007669"/>
    <property type="project" value="UniProtKB-KW"/>
</dbReference>
<evidence type="ECO:0000313" key="9">
    <source>
        <dbReference type="EMBL" id="PNH10997.1"/>
    </source>
</evidence>